<dbReference type="Proteomes" id="UP000198287">
    <property type="component" value="Unassembled WGS sequence"/>
</dbReference>
<name>A0A226EIR2_FOLCA</name>
<comment type="caution">
    <text evidence="6">The sequence shown here is derived from an EMBL/GenBank/DDBJ whole genome shotgun (WGS) entry which is preliminary data.</text>
</comment>
<accession>A0A226EIR2</accession>
<dbReference type="InterPro" id="IPR023352">
    <property type="entry name" value="MAPEG-like_dom_sf"/>
</dbReference>
<feature type="transmembrane region" description="Helical" evidence="5">
    <location>
        <begin position="68"/>
        <end position="87"/>
    </location>
</feature>
<dbReference type="GO" id="GO:0005765">
    <property type="term" value="C:lysosomal membrane"/>
    <property type="evidence" value="ECO:0007669"/>
    <property type="project" value="TreeGrafter"/>
</dbReference>
<keyword evidence="7" id="KW-1185">Reference proteome</keyword>
<proteinExistence type="predicted"/>
<gene>
    <name evidence="6" type="ORF">Fcan01_06431</name>
</gene>
<dbReference type="EMBL" id="LNIX01000003">
    <property type="protein sequence ID" value="OXA57603.1"/>
    <property type="molecule type" value="Genomic_DNA"/>
</dbReference>
<evidence type="ECO:0000313" key="6">
    <source>
        <dbReference type="EMBL" id="OXA57603.1"/>
    </source>
</evidence>
<dbReference type="GO" id="GO:0032588">
    <property type="term" value="C:trans-Golgi network membrane"/>
    <property type="evidence" value="ECO:0007669"/>
    <property type="project" value="TreeGrafter"/>
</dbReference>
<keyword evidence="2 5" id="KW-0812">Transmembrane</keyword>
<organism evidence="6 7">
    <name type="scientific">Folsomia candida</name>
    <name type="common">Springtail</name>
    <dbReference type="NCBI Taxonomy" id="158441"/>
    <lineage>
        <taxon>Eukaryota</taxon>
        <taxon>Metazoa</taxon>
        <taxon>Ecdysozoa</taxon>
        <taxon>Arthropoda</taxon>
        <taxon>Hexapoda</taxon>
        <taxon>Collembola</taxon>
        <taxon>Entomobryomorpha</taxon>
        <taxon>Isotomoidea</taxon>
        <taxon>Isotomidae</taxon>
        <taxon>Proisotominae</taxon>
        <taxon>Folsomia</taxon>
    </lineage>
</organism>
<dbReference type="OrthoDB" id="8887147at2759"/>
<evidence type="ECO:0000256" key="4">
    <source>
        <dbReference type="ARBA" id="ARBA00023136"/>
    </source>
</evidence>
<dbReference type="InterPro" id="IPR001129">
    <property type="entry name" value="Membr-assoc_MAPEG"/>
</dbReference>
<dbReference type="GO" id="GO:0045055">
    <property type="term" value="P:regulated exocytosis"/>
    <property type="evidence" value="ECO:0007669"/>
    <property type="project" value="TreeGrafter"/>
</dbReference>
<evidence type="ECO:0000313" key="7">
    <source>
        <dbReference type="Proteomes" id="UP000198287"/>
    </source>
</evidence>
<dbReference type="SUPFAM" id="SSF161084">
    <property type="entry name" value="MAPEG domain-like"/>
    <property type="match status" value="1"/>
</dbReference>
<dbReference type="Pfam" id="PF01124">
    <property type="entry name" value="MAPEG"/>
    <property type="match status" value="1"/>
</dbReference>
<feature type="transmembrane region" description="Helical" evidence="5">
    <location>
        <begin position="21"/>
        <end position="48"/>
    </location>
</feature>
<dbReference type="PANTHER" id="PTHR31004">
    <property type="entry name" value="TRANSMEMBRANE PROTEIN 79"/>
    <property type="match status" value="1"/>
</dbReference>
<dbReference type="AlphaFoldDB" id="A0A226EIR2"/>
<keyword evidence="4 5" id="KW-0472">Membrane</keyword>
<reference evidence="6 7" key="1">
    <citation type="submission" date="2015-12" db="EMBL/GenBank/DDBJ databases">
        <title>The genome of Folsomia candida.</title>
        <authorList>
            <person name="Faddeeva A."/>
            <person name="Derks M.F."/>
            <person name="Anvar Y."/>
            <person name="Smit S."/>
            <person name="Van Straalen N."/>
            <person name="Roelofs D."/>
        </authorList>
    </citation>
    <scope>NUCLEOTIDE SEQUENCE [LARGE SCALE GENOMIC DNA]</scope>
    <source>
        <strain evidence="6 7">VU population</strain>
        <tissue evidence="6">Whole body</tissue>
    </source>
</reference>
<sequence>MEEMGSPPPLSEQEKKDNKTLMGAMPFGVIAAFVVIAVTGGLTLSGTINLAGRTDSLPDYGSRMEFTFKYLTLPAVWMVVVILNVIFQRSRTGALNPLNGRDIYFQKQANILQNSFEQFILSAFAQAILVAFINEQWTLRTIPWVNFLFVIGRIEFAIGYPNYRTFGMFCGFIPTTGMLGVAVYKFVEHLFF</sequence>
<feature type="transmembrane region" description="Helical" evidence="5">
    <location>
        <begin position="166"/>
        <end position="187"/>
    </location>
</feature>
<keyword evidence="3 5" id="KW-1133">Transmembrane helix</keyword>
<evidence type="ECO:0008006" key="8">
    <source>
        <dbReference type="Google" id="ProtNLM"/>
    </source>
</evidence>
<evidence type="ECO:0000256" key="2">
    <source>
        <dbReference type="ARBA" id="ARBA00022692"/>
    </source>
</evidence>
<protein>
    <recommendedName>
        <fullName evidence="8">MAPEG family protein</fullName>
    </recommendedName>
</protein>
<dbReference type="PANTHER" id="PTHR31004:SF1">
    <property type="entry name" value="TRANSMEMBRANE PROTEIN 79"/>
    <property type="match status" value="1"/>
</dbReference>
<evidence type="ECO:0000256" key="3">
    <source>
        <dbReference type="ARBA" id="ARBA00022989"/>
    </source>
</evidence>
<evidence type="ECO:0000256" key="1">
    <source>
        <dbReference type="ARBA" id="ARBA00004370"/>
    </source>
</evidence>
<comment type="subcellular location">
    <subcellularLocation>
        <location evidence="1">Membrane</location>
    </subcellularLocation>
</comment>
<dbReference type="Gene3D" id="1.20.120.550">
    <property type="entry name" value="Membrane associated eicosanoid/glutathione metabolism-like domain"/>
    <property type="match status" value="1"/>
</dbReference>
<evidence type="ECO:0000256" key="5">
    <source>
        <dbReference type="SAM" id="Phobius"/>
    </source>
</evidence>